<dbReference type="Proteomes" id="UP001595847">
    <property type="component" value="Unassembled WGS sequence"/>
</dbReference>
<accession>A0ABV8FT72</accession>
<organism evidence="2 3">
    <name type="scientific">Nocardiopsis sediminis</name>
    <dbReference type="NCBI Taxonomy" id="1778267"/>
    <lineage>
        <taxon>Bacteria</taxon>
        <taxon>Bacillati</taxon>
        <taxon>Actinomycetota</taxon>
        <taxon>Actinomycetes</taxon>
        <taxon>Streptosporangiales</taxon>
        <taxon>Nocardiopsidaceae</taxon>
        <taxon>Nocardiopsis</taxon>
    </lineage>
</organism>
<evidence type="ECO:0000313" key="2">
    <source>
        <dbReference type="EMBL" id="MFC3998293.1"/>
    </source>
</evidence>
<feature type="transmembrane region" description="Helical" evidence="1">
    <location>
        <begin position="114"/>
        <end position="136"/>
    </location>
</feature>
<keyword evidence="1" id="KW-1133">Transmembrane helix</keyword>
<dbReference type="EMBL" id="JBHSBH010000013">
    <property type="protein sequence ID" value="MFC3998293.1"/>
    <property type="molecule type" value="Genomic_DNA"/>
</dbReference>
<keyword evidence="3" id="KW-1185">Reference proteome</keyword>
<feature type="transmembrane region" description="Helical" evidence="1">
    <location>
        <begin position="142"/>
        <end position="162"/>
    </location>
</feature>
<protein>
    <submittedName>
        <fullName evidence="2">Uncharacterized protein</fullName>
    </submittedName>
</protein>
<reference evidence="3" key="1">
    <citation type="journal article" date="2019" name="Int. J. Syst. Evol. Microbiol.">
        <title>The Global Catalogue of Microorganisms (GCM) 10K type strain sequencing project: providing services to taxonomists for standard genome sequencing and annotation.</title>
        <authorList>
            <consortium name="The Broad Institute Genomics Platform"/>
            <consortium name="The Broad Institute Genome Sequencing Center for Infectious Disease"/>
            <person name="Wu L."/>
            <person name="Ma J."/>
        </authorList>
    </citation>
    <scope>NUCLEOTIDE SEQUENCE [LARGE SCALE GENOMIC DNA]</scope>
    <source>
        <strain evidence="3">TBRC 1826</strain>
    </source>
</reference>
<sequence length="192" mass="20282">MVKSASAGSRGAGMFGERTQDEMRTRVEGERVRRRWARRGRRRALVAVEAAVVVAGAAMLAAVQTAGSGPGVLFAFLALMALGAFLGTQVNLASRWVVGYRGLDERQRVDHERALRVGHHVTAAALFAALMVVMVVGQMDGVVVNGALAPAVFVLAMLHFGYPAAHLAWTLPDEVPDEDDEGAAAVPGPRAA</sequence>
<evidence type="ECO:0000256" key="1">
    <source>
        <dbReference type="SAM" id="Phobius"/>
    </source>
</evidence>
<feature type="transmembrane region" description="Helical" evidence="1">
    <location>
        <begin position="72"/>
        <end position="93"/>
    </location>
</feature>
<feature type="transmembrane region" description="Helical" evidence="1">
    <location>
        <begin position="44"/>
        <end position="66"/>
    </location>
</feature>
<name>A0ABV8FT72_9ACTN</name>
<dbReference type="RefSeq" id="WP_378536027.1">
    <property type="nucleotide sequence ID" value="NZ_JBHSBH010000013.1"/>
</dbReference>
<keyword evidence="1" id="KW-0812">Transmembrane</keyword>
<comment type="caution">
    <text evidence="2">The sequence shown here is derived from an EMBL/GenBank/DDBJ whole genome shotgun (WGS) entry which is preliminary data.</text>
</comment>
<proteinExistence type="predicted"/>
<evidence type="ECO:0000313" key="3">
    <source>
        <dbReference type="Proteomes" id="UP001595847"/>
    </source>
</evidence>
<keyword evidence="1" id="KW-0472">Membrane</keyword>
<gene>
    <name evidence="2" type="ORF">ACFOVU_20375</name>
</gene>